<accession>A0A244CKT9</accession>
<comment type="caution">
    <text evidence="1">The sequence shown here is derived from an EMBL/GenBank/DDBJ whole genome shotgun (WGS) entry which is preliminary data.</text>
</comment>
<keyword evidence="2" id="KW-1185">Reference proteome</keyword>
<dbReference type="Proteomes" id="UP000194841">
    <property type="component" value="Unassembled WGS sequence"/>
</dbReference>
<evidence type="ECO:0000313" key="2">
    <source>
        <dbReference type="Proteomes" id="UP000194841"/>
    </source>
</evidence>
<protein>
    <recommendedName>
        <fullName evidence="3">Lipoprotein</fullName>
    </recommendedName>
</protein>
<dbReference type="EMBL" id="MWPV01000008">
    <property type="protein sequence ID" value="OUL55949.1"/>
    <property type="molecule type" value="Genomic_DNA"/>
</dbReference>
<proteinExistence type="predicted"/>
<reference evidence="1 2" key="1">
    <citation type="submission" date="2017-02" db="EMBL/GenBank/DDBJ databases">
        <title>Pseudoalteromonas ulvae TC14 Genome.</title>
        <authorList>
            <person name="Molmeret M."/>
        </authorList>
    </citation>
    <scope>NUCLEOTIDE SEQUENCE [LARGE SCALE GENOMIC DNA]</scope>
    <source>
        <strain evidence="1">TC14</strain>
    </source>
</reference>
<dbReference type="AlphaFoldDB" id="A0A244CKT9"/>
<evidence type="ECO:0008006" key="3">
    <source>
        <dbReference type="Google" id="ProtNLM"/>
    </source>
</evidence>
<name>A0A244CKT9_PSEDV</name>
<sequence length="227" mass="25739">MLLVLTACTQTPHIYVISQGYSSEELAPLISELNTLEAQVTVSDAVQIPSEFDETSLAVNPGFHQSQLLNKIENLLSDKGFKRADIYRFAQGKHFYNGNNIGLYVKNPVVVNDYVMPSYIRTQYCNTADGVLQLAKNGDFVYEYELLNSTKNNESESEFSIIKLSGQWQFDQRYLTLEQHETIIQRYHFSQGEKPTFFGPKAADIFTPKLNSTNPALNCELLIIYGE</sequence>
<organism evidence="1 2">
    <name type="scientific">Pseudoalteromonas ulvae</name>
    <dbReference type="NCBI Taxonomy" id="107327"/>
    <lineage>
        <taxon>Bacteria</taxon>
        <taxon>Pseudomonadati</taxon>
        <taxon>Pseudomonadota</taxon>
        <taxon>Gammaproteobacteria</taxon>
        <taxon>Alteromonadales</taxon>
        <taxon>Pseudoalteromonadaceae</taxon>
        <taxon>Pseudoalteromonas</taxon>
    </lineage>
</organism>
<gene>
    <name evidence="1" type="ORF">B1199_19780</name>
</gene>
<evidence type="ECO:0000313" key="1">
    <source>
        <dbReference type="EMBL" id="OUL55949.1"/>
    </source>
</evidence>